<evidence type="ECO:0000256" key="1">
    <source>
        <dbReference type="SAM" id="SignalP"/>
    </source>
</evidence>
<evidence type="ECO:0008006" key="4">
    <source>
        <dbReference type="Google" id="ProtNLM"/>
    </source>
</evidence>
<evidence type="ECO:0000313" key="3">
    <source>
        <dbReference type="Proteomes" id="UP000319852"/>
    </source>
</evidence>
<proteinExistence type="predicted"/>
<protein>
    <recommendedName>
        <fullName evidence="4">PEP-CTERM protein-sorting domain-containing protein</fullName>
    </recommendedName>
</protein>
<organism evidence="2 3">
    <name type="scientific">Adhaeretor mobilis</name>
    <dbReference type="NCBI Taxonomy" id="1930276"/>
    <lineage>
        <taxon>Bacteria</taxon>
        <taxon>Pseudomonadati</taxon>
        <taxon>Planctomycetota</taxon>
        <taxon>Planctomycetia</taxon>
        <taxon>Pirellulales</taxon>
        <taxon>Lacipirellulaceae</taxon>
        <taxon>Adhaeretor</taxon>
    </lineage>
</organism>
<dbReference type="KEGG" id="amob:HG15A2_17870"/>
<keyword evidence="1" id="KW-0732">Signal</keyword>
<feature type="chain" id="PRO_5022163544" description="PEP-CTERM protein-sorting domain-containing protein" evidence="1">
    <location>
        <begin position="23"/>
        <end position="244"/>
    </location>
</feature>
<gene>
    <name evidence="2" type="ORF">HG15A2_17870</name>
</gene>
<keyword evidence="3" id="KW-1185">Reference proteome</keyword>
<dbReference type="OrthoDB" id="1569662at2"/>
<reference evidence="2 3" key="1">
    <citation type="submission" date="2019-02" db="EMBL/GenBank/DDBJ databases">
        <title>Deep-cultivation of Planctomycetes and their phenomic and genomic characterization uncovers novel biology.</title>
        <authorList>
            <person name="Wiegand S."/>
            <person name="Jogler M."/>
            <person name="Boedeker C."/>
            <person name="Pinto D."/>
            <person name="Vollmers J."/>
            <person name="Rivas-Marin E."/>
            <person name="Kohn T."/>
            <person name="Peeters S.H."/>
            <person name="Heuer A."/>
            <person name="Rast P."/>
            <person name="Oberbeckmann S."/>
            <person name="Bunk B."/>
            <person name="Jeske O."/>
            <person name="Meyerdierks A."/>
            <person name="Storesund J.E."/>
            <person name="Kallscheuer N."/>
            <person name="Luecker S."/>
            <person name="Lage O.M."/>
            <person name="Pohl T."/>
            <person name="Merkel B.J."/>
            <person name="Hornburger P."/>
            <person name="Mueller R.-W."/>
            <person name="Bruemmer F."/>
            <person name="Labrenz M."/>
            <person name="Spormann A.M."/>
            <person name="Op den Camp H."/>
            <person name="Overmann J."/>
            <person name="Amann R."/>
            <person name="Jetten M.S.M."/>
            <person name="Mascher T."/>
            <person name="Medema M.H."/>
            <person name="Devos D.P."/>
            <person name="Kaster A.-K."/>
            <person name="Ovreas L."/>
            <person name="Rohde M."/>
            <person name="Galperin M.Y."/>
            <person name="Jogler C."/>
        </authorList>
    </citation>
    <scope>NUCLEOTIDE SEQUENCE [LARGE SCALE GENOMIC DNA]</scope>
    <source>
        <strain evidence="2 3">HG15A2</strain>
    </source>
</reference>
<dbReference type="EMBL" id="CP036263">
    <property type="protein sequence ID" value="QDS98507.1"/>
    <property type="molecule type" value="Genomic_DNA"/>
</dbReference>
<dbReference type="AlphaFoldDB" id="A0A517MUP1"/>
<feature type="signal peptide" evidence="1">
    <location>
        <begin position="1"/>
        <end position="22"/>
    </location>
</feature>
<evidence type="ECO:0000313" key="2">
    <source>
        <dbReference type="EMBL" id="QDS98507.1"/>
    </source>
</evidence>
<dbReference type="RefSeq" id="WP_145059682.1">
    <property type="nucleotide sequence ID" value="NZ_CP036263.1"/>
</dbReference>
<dbReference type="Proteomes" id="UP000319852">
    <property type="component" value="Chromosome"/>
</dbReference>
<dbReference type="NCBIfam" id="TIGR02595">
    <property type="entry name" value="PEP_CTERM"/>
    <property type="match status" value="1"/>
</dbReference>
<dbReference type="InterPro" id="IPR013424">
    <property type="entry name" value="Ice-binding_C"/>
</dbReference>
<sequence length="244" mass="25237" precursor="true">MKIGITTLALSLVLSLSTHAQAATIIGGAVGNGNFSAGGDVPAGAQTFDETANWFHANNTGANEGTNFTNSSQMGGSNDTSPVSRGGLPFNERVQINDTAYTITSAGEVFSLSYDFGAGGGPASWATTPLPAMTAFLFESAVAVDGDTVEGDMTILPGSLDSYSIDRANDPQWTSRSTANLYTSTAADIGKTVYFGMEFLGATNLFPRIDIIQLDVEAGNIPEPSTALLAFLGLGLCANGRRKS</sequence>
<accession>A0A517MUP1</accession>
<name>A0A517MUP1_9BACT</name>